<organism evidence="2 3">
    <name type="scientific">Favolaschia claudopus</name>
    <dbReference type="NCBI Taxonomy" id="2862362"/>
    <lineage>
        <taxon>Eukaryota</taxon>
        <taxon>Fungi</taxon>
        <taxon>Dikarya</taxon>
        <taxon>Basidiomycota</taxon>
        <taxon>Agaricomycotina</taxon>
        <taxon>Agaricomycetes</taxon>
        <taxon>Agaricomycetidae</taxon>
        <taxon>Agaricales</taxon>
        <taxon>Marasmiineae</taxon>
        <taxon>Mycenaceae</taxon>
        <taxon>Favolaschia</taxon>
    </lineage>
</organism>
<evidence type="ECO:0008006" key="4">
    <source>
        <dbReference type="Google" id="ProtNLM"/>
    </source>
</evidence>
<comment type="caution">
    <text evidence="2">The sequence shown here is derived from an EMBL/GenBank/DDBJ whole genome shotgun (WGS) entry which is preliminary data.</text>
</comment>
<reference evidence="2 3" key="1">
    <citation type="journal article" date="2024" name="J Genomics">
        <title>Draft genome sequencing and assembly of Favolaschia claudopus CIRM-BRFM 2984 isolated from oak limbs.</title>
        <authorList>
            <person name="Navarro D."/>
            <person name="Drula E."/>
            <person name="Chaduli D."/>
            <person name="Cazenave R."/>
            <person name="Ahrendt S."/>
            <person name="Wang J."/>
            <person name="Lipzen A."/>
            <person name="Daum C."/>
            <person name="Barry K."/>
            <person name="Grigoriev I.V."/>
            <person name="Favel A."/>
            <person name="Rosso M.N."/>
            <person name="Martin F."/>
        </authorList>
    </citation>
    <scope>NUCLEOTIDE SEQUENCE [LARGE SCALE GENOMIC DNA]</scope>
    <source>
        <strain evidence="2 3">CIRM-BRFM 2984</strain>
    </source>
</reference>
<keyword evidence="3" id="KW-1185">Reference proteome</keyword>
<dbReference type="EMBL" id="JAWWNJ010000032">
    <property type="protein sequence ID" value="KAK7026381.1"/>
    <property type="molecule type" value="Genomic_DNA"/>
</dbReference>
<accession>A0AAW0BJ72</accession>
<proteinExistence type="predicted"/>
<gene>
    <name evidence="2" type="ORF">R3P38DRAFT_1041511</name>
</gene>
<evidence type="ECO:0000256" key="1">
    <source>
        <dbReference type="SAM" id="MobiDB-lite"/>
    </source>
</evidence>
<name>A0AAW0BJ72_9AGAR</name>
<feature type="region of interest" description="Disordered" evidence="1">
    <location>
        <begin position="410"/>
        <end position="431"/>
    </location>
</feature>
<evidence type="ECO:0000313" key="3">
    <source>
        <dbReference type="Proteomes" id="UP001362999"/>
    </source>
</evidence>
<sequence length="431" mass="50266">MSANALPNEISTMIFIWAVENADSIKTHPRANRIPLSRHQARGLRYWQDSIIDIGQVNRRWRNLARARLWQRFDVEFGDEDDYPIVLELLLQLLGQPGHPNNCWSLELELNCSERMPHRVLKDVVIPYGRQIRVLDIIVDDHHLRTFFHLPPDTFPQLDRLTFLCQMENPEEEWHVCHPDDTTRTPMEQLAPRLSSFAISITNWVFCSGKIDPLALGLNLPAMRSLEIRIPVPEESLYRMLPLLDSLERCAFHLDVHASAEHYSFDESDDEEGNVSGIWPIADDDDAPLDHESNPAQPRPTDETRIVLASITHLELVFSRYASVTAFLLRFHLPALISFTLNHQGESYYSENHNTFHTSFMEYFRRFGIRLTRLKLINVYDMYAEQLMDLLEHHRNFELELVHCQGNFDELVDGDEDRDGEEEAEEEEEDE</sequence>
<protein>
    <recommendedName>
        <fullName evidence="4">F-box domain-containing protein</fullName>
    </recommendedName>
</protein>
<evidence type="ECO:0000313" key="2">
    <source>
        <dbReference type="EMBL" id="KAK7026381.1"/>
    </source>
</evidence>
<dbReference type="AlphaFoldDB" id="A0AAW0BJ72"/>
<dbReference type="Proteomes" id="UP001362999">
    <property type="component" value="Unassembled WGS sequence"/>
</dbReference>